<organism evidence="2 3">
    <name type="scientific">Hevea brasiliensis</name>
    <name type="common">Para rubber tree</name>
    <name type="synonym">Siphonia brasiliensis</name>
    <dbReference type="NCBI Taxonomy" id="3981"/>
    <lineage>
        <taxon>Eukaryota</taxon>
        <taxon>Viridiplantae</taxon>
        <taxon>Streptophyta</taxon>
        <taxon>Embryophyta</taxon>
        <taxon>Tracheophyta</taxon>
        <taxon>Spermatophyta</taxon>
        <taxon>Magnoliopsida</taxon>
        <taxon>eudicotyledons</taxon>
        <taxon>Gunneridae</taxon>
        <taxon>Pentapetalae</taxon>
        <taxon>rosids</taxon>
        <taxon>fabids</taxon>
        <taxon>Malpighiales</taxon>
        <taxon>Euphorbiaceae</taxon>
        <taxon>Crotonoideae</taxon>
        <taxon>Micrandreae</taxon>
        <taxon>Hevea</taxon>
    </lineage>
</organism>
<dbReference type="Gene3D" id="2.40.50.40">
    <property type="match status" value="1"/>
</dbReference>
<dbReference type="InterPro" id="IPR023780">
    <property type="entry name" value="Chromo_domain"/>
</dbReference>
<reference evidence="2 3" key="1">
    <citation type="journal article" date="2020" name="Mol. Plant">
        <title>The Chromosome-Based Rubber Tree Genome Provides New Insights into Spurge Genome Evolution and Rubber Biosynthesis.</title>
        <authorList>
            <person name="Liu J."/>
            <person name="Shi C."/>
            <person name="Shi C.C."/>
            <person name="Li W."/>
            <person name="Zhang Q.J."/>
            <person name="Zhang Y."/>
            <person name="Li K."/>
            <person name="Lu H.F."/>
            <person name="Shi C."/>
            <person name="Zhu S.T."/>
            <person name="Xiao Z.Y."/>
            <person name="Nan H."/>
            <person name="Yue Y."/>
            <person name="Zhu X.G."/>
            <person name="Wu Y."/>
            <person name="Hong X.N."/>
            <person name="Fan G.Y."/>
            <person name="Tong Y."/>
            <person name="Zhang D."/>
            <person name="Mao C.L."/>
            <person name="Liu Y.L."/>
            <person name="Hao S.J."/>
            <person name="Liu W.Q."/>
            <person name="Lv M.Q."/>
            <person name="Zhang H.B."/>
            <person name="Liu Y."/>
            <person name="Hu-Tang G.R."/>
            <person name="Wang J.P."/>
            <person name="Wang J.H."/>
            <person name="Sun Y.H."/>
            <person name="Ni S.B."/>
            <person name="Chen W.B."/>
            <person name="Zhang X.C."/>
            <person name="Jiao Y.N."/>
            <person name="Eichler E.E."/>
            <person name="Li G.H."/>
            <person name="Liu X."/>
            <person name="Gao L.Z."/>
        </authorList>
    </citation>
    <scope>NUCLEOTIDE SEQUENCE [LARGE SCALE GENOMIC DNA]</scope>
    <source>
        <strain evidence="3">cv. GT1</strain>
        <tissue evidence="2">Leaf</tissue>
    </source>
</reference>
<proteinExistence type="predicted"/>
<dbReference type="Pfam" id="PF00385">
    <property type="entry name" value="Chromo"/>
    <property type="match status" value="1"/>
</dbReference>
<dbReference type="Proteomes" id="UP000467840">
    <property type="component" value="Chromosome 8"/>
</dbReference>
<evidence type="ECO:0000313" key="3">
    <source>
        <dbReference type="Proteomes" id="UP000467840"/>
    </source>
</evidence>
<dbReference type="InterPro" id="IPR000953">
    <property type="entry name" value="Chromo/chromo_shadow_dom"/>
</dbReference>
<protein>
    <recommendedName>
        <fullName evidence="1">Chromo domain-containing protein</fullName>
    </recommendedName>
</protein>
<gene>
    <name evidence="2" type="ORF">GH714_002813</name>
</gene>
<evidence type="ECO:0000259" key="1">
    <source>
        <dbReference type="PROSITE" id="PS50013"/>
    </source>
</evidence>
<dbReference type="Pfam" id="PF24626">
    <property type="entry name" value="SH3_Tf2-1"/>
    <property type="match status" value="1"/>
</dbReference>
<feature type="domain" description="Chromo" evidence="1">
    <location>
        <begin position="27"/>
        <end position="82"/>
    </location>
</feature>
<dbReference type="InterPro" id="IPR016197">
    <property type="entry name" value="Chromo-like_dom_sf"/>
</dbReference>
<dbReference type="SUPFAM" id="SSF54160">
    <property type="entry name" value="Chromo domain-like"/>
    <property type="match status" value="1"/>
</dbReference>
<evidence type="ECO:0000313" key="2">
    <source>
        <dbReference type="EMBL" id="KAF2287814.1"/>
    </source>
</evidence>
<name>A0A6A6KHC9_HEVBR</name>
<dbReference type="InterPro" id="IPR056924">
    <property type="entry name" value="SH3_Tf2-1"/>
</dbReference>
<dbReference type="PROSITE" id="PS50013">
    <property type="entry name" value="CHROMO_2"/>
    <property type="match status" value="1"/>
</dbReference>
<accession>A0A6A6KHC9</accession>
<comment type="caution">
    <text evidence="2">The sequence shown here is derived from an EMBL/GenBank/DDBJ whole genome shotgun (WGS) entry which is preliminary data.</text>
</comment>
<dbReference type="EMBL" id="JAAGAX010000016">
    <property type="protein sequence ID" value="KAF2287814.1"/>
    <property type="molecule type" value="Genomic_DNA"/>
</dbReference>
<keyword evidence="3" id="KW-1185">Reference proteome</keyword>
<sequence length="148" mass="16601">MCPFYGFDGVASSIETQIQELSAAKADVSEEALNIKEVRSRQGNPYRQLLVKWLGKSANESMWISEEELKRVDPAIFEEYAKVLKKIGSNVYLIELPPELQISPVFKVSDLYPFYGFDGVASSIETQIQQLPAAKADVIEEVLNVKEV</sequence>
<dbReference type="AlphaFoldDB" id="A0A6A6KHC9"/>